<feature type="transmembrane region" description="Helical" evidence="5">
    <location>
        <begin position="356"/>
        <end position="384"/>
    </location>
</feature>
<dbReference type="AlphaFoldDB" id="A0A7S4G126"/>
<dbReference type="InterPro" id="IPR009915">
    <property type="entry name" value="NnrU_dom"/>
</dbReference>
<sequence>MLDVPPALRAVSEGHRRQPSVSGSVVMCLVLGLVLLLLLWPDPTTTSLWAPSRGSIVARRPQAIRAVPRTTAPGQQVHVRPPFDPIGLYEEEPVPLRSGNMRVGPAPDAVSHGDASQPGTLAHAMETMENMPPSPVWALFVAPLVAVMGLLGVSRRSSLSLASTSGEPGASPYRTSRGEDAAAFTLSDQRTEDWVKFVAVLVTVLGGLFVVWIYPPTGLADEFVDALEGLMGGNTEATMMLILVIFGIAHSGLAGLRPKGEAIIGERAYRVLFGLVSLPLAILALVYFINHRYDGTLLWDIKGVPGVHSAVWILTFISFIFLYPSTFNLLEIAAVEKPKLHMWETGIMRITRHPQFVGQGLWCIAHTAWIGSSFAVVTSIGLMAHHTFGVWHGDRRLFAKYGEAFEEVKARTSIWPFAAILDGRQQLPKDYWLEFARGPYLAIVVGTVGAYFAHPLMQLGSYSLHW</sequence>
<evidence type="ECO:0000256" key="3">
    <source>
        <dbReference type="ARBA" id="ARBA00022989"/>
    </source>
</evidence>
<dbReference type="GO" id="GO:0016020">
    <property type="term" value="C:membrane"/>
    <property type="evidence" value="ECO:0007669"/>
    <property type="project" value="UniProtKB-SubCell"/>
</dbReference>
<evidence type="ECO:0000256" key="5">
    <source>
        <dbReference type="SAM" id="Phobius"/>
    </source>
</evidence>
<feature type="transmembrane region" description="Helical" evidence="5">
    <location>
        <begin position="309"/>
        <end position="335"/>
    </location>
</feature>
<dbReference type="EMBL" id="HBJA01095285">
    <property type="protein sequence ID" value="CAE0821831.1"/>
    <property type="molecule type" value="Transcribed_RNA"/>
</dbReference>
<organism evidence="7">
    <name type="scientific">Eutreptiella gymnastica</name>
    <dbReference type="NCBI Taxonomy" id="73025"/>
    <lineage>
        <taxon>Eukaryota</taxon>
        <taxon>Discoba</taxon>
        <taxon>Euglenozoa</taxon>
        <taxon>Euglenida</taxon>
        <taxon>Spirocuta</taxon>
        <taxon>Euglenophyceae</taxon>
        <taxon>Eutreptiales</taxon>
        <taxon>Eutreptiaceae</taxon>
        <taxon>Eutreptiella</taxon>
    </lineage>
</organism>
<feature type="domain" description="NnrU" evidence="6">
    <location>
        <begin position="239"/>
        <end position="457"/>
    </location>
</feature>
<evidence type="ECO:0000259" key="6">
    <source>
        <dbReference type="Pfam" id="PF07298"/>
    </source>
</evidence>
<gene>
    <name evidence="7" type="ORF">EGYM00163_LOCUS33006</name>
</gene>
<comment type="subcellular location">
    <subcellularLocation>
        <location evidence="1">Membrane</location>
        <topology evidence="1">Multi-pass membrane protein</topology>
    </subcellularLocation>
</comment>
<feature type="transmembrane region" description="Helical" evidence="5">
    <location>
        <begin position="237"/>
        <end position="256"/>
    </location>
</feature>
<feature type="transmembrane region" description="Helical" evidence="5">
    <location>
        <begin position="21"/>
        <end position="40"/>
    </location>
</feature>
<dbReference type="Gene3D" id="1.20.120.1630">
    <property type="match status" value="1"/>
</dbReference>
<feature type="transmembrane region" description="Helical" evidence="5">
    <location>
        <begin position="268"/>
        <end position="289"/>
    </location>
</feature>
<dbReference type="GO" id="GO:0009507">
    <property type="term" value="C:chloroplast"/>
    <property type="evidence" value="ECO:0007669"/>
    <property type="project" value="TreeGrafter"/>
</dbReference>
<reference evidence="7" key="1">
    <citation type="submission" date="2021-01" db="EMBL/GenBank/DDBJ databases">
        <authorList>
            <person name="Corre E."/>
            <person name="Pelletier E."/>
            <person name="Niang G."/>
            <person name="Scheremetjew M."/>
            <person name="Finn R."/>
            <person name="Kale V."/>
            <person name="Holt S."/>
            <person name="Cochrane G."/>
            <person name="Meng A."/>
            <person name="Brown T."/>
            <person name="Cohen L."/>
        </authorList>
    </citation>
    <scope>NUCLEOTIDE SEQUENCE</scope>
    <source>
        <strain evidence="7">CCMP1594</strain>
    </source>
</reference>
<dbReference type="Pfam" id="PF07298">
    <property type="entry name" value="NnrU"/>
    <property type="match status" value="1"/>
</dbReference>
<name>A0A7S4G126_9EUGL</name>
<feature type="transmembrane region" description="Helical" evidence="5">
    <location>
        <begin position="194"/>
        <end position="214"/>
    </location>
</feature>
<evidence type="ECO:0000256" key="1">
    <source>
        <dbReference type="ARBA" id="ARBA00004141"/>
    </source>
</evidence>
<accession>A0A7S4G126</accession>
<evidence type="ECO:0000256" key="4">
    <source>
        <dbReference type="ARBA" id="ARBA00023136"/>
    </source>
</evidence>
<evidence type="ECO:0000256" key="2">
    <source>
        <dbReference type="ARBA" id="ARBA00022692"/>
    </source>
</evidence>
<keyword evidence="3 5" id="KW-1133">Transmembrane helix</keyword>
<dbReference type="GO" id="GO:0090471">
    <property type="term" value="F:9,15,9'-tri-cis-zeta-carotene isomerase activity"/>
    <property type="evidence" value="ECO:0007669"/>
    <property type="project" value="TreeGrafter"/>
</dbReference>
<feature type="transmembrane region" description="Helical" evidence="5">
    <location>
        <begin position="438"/>
        <end position="457"/>
    </location>
</feature>
<dbReference type="PANTHER" id="PTHR35988">
    <property type="entry name" value="15-CIS-ZETA-CAROTENE ISOMERASE, CHLOROPLASTIC"/>
    <property type="match status" value="1"/>
</dbReference>
<feature type="transmembrane region" description="Helical" evidence="5">
    <location>
        <begin position="135"/>
        <end position="153"/>
    </location>
</feature>
<dbReference type="PANTHER" id="PTHR35988:SF2">
    <property type="entry name" value="15-CIS-ZETA-CAROTENE ISOMERASE, CHLOROPLASTIC"/>
    <property type="match status" value="1"/>
</dbReference>
<proteinExistence type="predicted"/>
<evidence type="ECO:0000313" key="7">
    <source>
        <dbReference type="EMBL" id="CAE0821831.1"/>
    </source>
</evidence>
<protein>
    <recommendedName>
        <fullName evidence="6">NnrU domain-containing protein</fullName>
    </recommendedName>
</protein>
<keyword evidence="2 5" id="KW-0812">Transmembrane</keyword>
<keyword evidence="4 5" id="KW-0472">Membrane</keyword>